<dbReference type="InterPro" id="IPR043502">
    <property type="entry name" value="DNA/RNA_pol_sf"/>
</dbReference>
<evidence type="ECO:0000313" key="2">
    <source>
        <dbReference type="EMBL" id="RDX93744.1"/>
    </source>
</evidence>
<dbReference type="EMBL" id="QJKJ01004536">
    <property type="protein sequence ID" value="RDX93744.1"/>
    <property type="molecule type" value="Genomic_DNA"/>
</dbReference>
<proteinExistence type="predicted"/>
<gene>
    <name evidence="2" type="primary">GIP</name>
    <name evidence="2" type="ORF">CR513_23949</name>
</gene>
<dbReference type="AlphaFoldDB" id="A0A371GT67"/>
<dbReference type="SUPFAM" id="SSF56672">
    <property type="entry name" value="DNA/RNA polymerases"/>
    <property type="match status" value="1"/>
</dbReference>
<evidence type="ECO:0000313" key="3">
    <source>
        <dbReference type="Proteomes" id="UP000257109"/>
    </source>
</evidence>
<dbReference type="Pfam" id="PF07727">
    <property type="entry name" value="RVT_2"/>
    <property type="match status" value="1"/>
</dbReference>
<protein>
    <submittedName>
        <fullName evidence="2">Copia protein</fullName>
    </submittedName>
</protein>
<dbReference type="InterPro" id="IPR013103">
    <property type="entry name" value="RVT_2"/>
</dbReference>
<dbReference type="STRING" id="157652.A0A371GT67"/>
<dbReference type="OrthoDB" id="413361at2759"/>
<reference evidence="2" key="1">
    <citation type="submission" date="2018-05" db="EMBL/GenBank/DDBJ databases">
        <title>Draft genome of Mucuna pruriens seed.</title>
        <authorList>
            <person name="Nnadi N.E."/>
            <person name="Vos R."/>
            <person name="Hasami M.H."/>
            <person name="Devisetty U.K."/>
            <person name="Aguiy J.C."/>
        </authorList>
    </citation>
    <scope>NUCLEOTIDE SEQUENCE [LARGE SCALE GENOMIC DNA]</scope>
    <source>
        <strain evidence="2">JCA_2017</strain>
    </source>
</reference>
<sequence length="130" mass="14925">MRKEIDALLKNGTWDLVPRHLTTNMSHVNSSLFIKNNLGAHIVILLYIDDIIVIGSDEEQIAQLRRELVIHFEMKNLGEAKYFLGLEIEKLMDGYYISQSRNEELKLIGLPDADWVGDANDRKSTLGNWN</sequence>
<keyword evidence="3" id="KW-1185">Reference proteome</keyword>
<feature type="non-terminal residue" evidence="2">
    <location>
        <position position="1"/>
    </location>
</feature>
<feature type="domain" description="Reverse transcriptase Ty1/copia-type" evidence="1">
    <location>
        <begin position="19"/>
        <end position="100"/>
    </location>
</feature>
<organism evidence="2 3">
    <name type="scientific">Mucuna pruriens</name>
    <name type="common">Velvet bean</name>
    <name type="synonym">Dolichos pruriens</name>
    <dbReference type="NCBI Taxonomy" id="157652"/>
    <lineage>
        <taxon>Eukaryota</taxon>
        <taxon>Viridiplantae</taxon>
        <taxon>Streptophyta</taxon>
        <taxon>Embryophyta</taxon>
        <taxon>Tracheophyta</taxon>
        <taxon>Spermatophyta</taxon>
        <taxon>Magnoliopsida</taxon>
        <taxon>eudicotyledons</taxon>
        <taxon>Gunneridae</taxon>
        <taxon>Pentapetalae</taxon>
        <taxon>rosids</taxon>
        <taxon>fabids</taxon>
        <taxon>Fabales</taxon>
        <taxon>Fabaceae</taxon>
        <taxon>Papilionoideae</taxon>
        <taxon>50 kb inversion clade</taxon>
        <taxon>NPAAA clade</taxon>
        <taxon>indigoferoid/millettioid clade</taxon>
        <taxon>Phaseoleae</taxon>
        <taxon>Mucuna</taxon>
    </lineage>
</organism>
<dbReference type="Proteomes" id="UP000257109">
    <property type="component" value="Unassembled WGS sequence"/>
</dbReference>
<accession>A0A371GT67</accession>
<comment type="caution">
    <text evidence="2">The sequence shown here is derived from an EMBL/GenBank/DDBJ whole genome shotgun (WGS) entry which is preliminary data.</text>
</comment>
<evidence type="ECO:0000259" key="1">
    <source>
        <dbReference type="Pfam" id="PF07727"/>
    </source>
</evidence>
<name>A0A371GT67_MUCPR</name>